<sequence length="80" mass="9490">MAYHLVSTEELEFMDLRGCWNVNLDDKFLKESSPKLTVLRPLVMEDFYVTNGWEEFSDDSDYDDRGELEELERIYETGDV</sequence>
<accession>A0A6N2M3R5</accession>
<protein>
    <submittedName>
        <fullName evidence="1">Uncharacterized protein</fullName>
    </submittedName>
</protein>
<evidence type="ECO:0000313" key="1">
    <source>
        <dbReference type="EMBL" id="VFU42548.1"/>
    </source>
</evidence>
<name>A0A6N2M3R5_SALVM</name>
<gene>
    <name evidence="1" type="ORF">SVIM_LOCUS256205</name>
</gene>
<organism evidence="1">
    <name type="scientific">Salix viminalis</name>
    <name type="common">Common osier</name>
    <name type="synonym">Basket willow</name>
    <dbReference type="NCBI Taxonomy" id="40686"/>
    <lineage>
        <taxon>Eukaryota</taxon>
        <taxon>Viridiplantae</taxon>
        <taxon>Streptophyta</taxon>
        <taxon>Embryophyta</taxon>
        <taxon>Tracheophyta</taxon>
        <taxon>Spermatophyta</taxon>
        <taxon>Magnoliopsida</taxon>
        <taxon>eudicotyledons</taxon>
        <taxon>Gunneridae</taxon>
        <taxon>Pentapetalae</taxon>
        <taxon>rosids</taxon>
        <taxon>fabids</taxon>
        <taxon>Malpighiales</taxon>
        <taxon>Salicaceae</taxon>
        <taxon>Saliceae</taxon>
        <taxon>Salix</taxon>
    </lineage>
</organism>
<dbReference type="AlphaFoldDB" id="A0A6N2M3R5"/>
<dbReference type="EMBL" id="CAADRP010001585">
    <property type="protein sequence ID" value="VFU42548.1"/>
    <property type="molecule type" value="Genomic_DNA"/>
</dbReference>
<reference evidence="1" key="1">
    <citation type="submission" date="2019-03" db="EMBL/GenBank/DDBJ databases">
        <authorList>
            <person name="Mank J."/>
            <person name="Almeida P."/>
        </authorList>
    </citation>
    <scope>NUCLEOTIDE SEQUENCE</scope>
    <source>
        <strain evidence="1">78183</strain>
    </source>
</reference>
<proteinExistence type="predicted"/>